<proteinExistence type="predicted"/>
<dbReference type="Pfam" id="PF16289">
    <property type="entry name" value="PIN_12"/>
    <property type="match status" value="1"/>
</dbReference>
<dbReference type="EMBL" id="CP108253">
    <property type="protein sequence ID" value="WTU45111.1"/>
    <property type="molecule type" value="Genomic_DNA"/>
</dbReference>
<sequence>MIITDSCVLRGISLSDSSADLLRTIRALGVERVGAPWMVVEELIAQEAVEYRQRHEAAARALKSLKKATPWNSDGVPLGPSEEDRVREHWRTQYATVVEEVPTSETALREGVWREANSLPPCKATEGTKSLKVGGRDAAIWLSAIEYAHRHQTETVYFVSANTKDFGAGSSYPPPMDRDVDGLGDRFVHLTSLDQVLARFTQQTKTDDALVAEILNAPAVLKAMKREAKKRLGEDGAFVCTTSVGELEQEVAVASAFGWLAAKATVHSIEKVQTYRIGEHEWCTGVVRWHIGGMAFVAAEEPTLGAAGCSWTTSVLFTSDVENPRLTVLRHNLARPLTREEFAALGMAKSPPVSAMPLFDLINSLGIPADSARGLPRAYEGALVRNAAKIRRSAIGEQVAALLDAAEADDPDE</sequence>
<dbReference type="InterPro" id="IPR032557">
    <property type="entry name" value="DUF4935"/>
</dbReference>
<reference evidence="2" key="1">
    <citation type="submission" date="2022-10" db="EMBL/GenBank/DDBJ databases">
        <title>The complete genomes of actinobacterial strains from the NBC collection.</title>
        <authorList>
            <person name="Joergensen T.S."/>
            <person name="Alvarez Arevalo M."/>
            <person name="Sterndorff E.B."/>
            <person name="Faurdal D."/>
            <person name="Vuksanovic O."/>
            <person name="Mourched A.-S."/>
            <person name="Charusanti P."/>
            <person name="Shaw S."/>
            <person name="Blin K."/>
            <person name="Weber T."/>
        </authorList>
    </citation>
    <scope>NUCLEOTIDE SEQUENCE</scope>
    <source>
        <strain evidence="2">NBC_00060</strain>
    </source>
</reference>
<evidence type="ECO:0000313" key="2">
    <source>
        <dbReference type="EMBL" id="WTU45111.1"/>
    </source>
</evidence>
<protein>
    <submittedName>
        <fullName evidence="2">PIN domain-containing protein</fullName>
    </submittedName>
</protein>
<feature type="domain" description="DUF4935" evidence="1">
    <location>
        <begin position="4"/>
        <end position="166"/>
    </location>
</feature>
<gene>
    <name evidence="2" type="ORF">OHV25_38895</name>
</gene>
<name>A0AAU2HC06_9ACTN</name>
<accession>A0AAU2HC06</accession>
<evidence type="ECO:0000259" key="1">
    <source>
        <dbReference type="Pfam" id="PF16289"/>
    </source>
</evidence>
<dbReference type="AlphaFoldDB" id="A0AAU2HC06"/>
<organism evidence="2">
    <name type="scientific">Streptomyces sp. NBC_00060</name>
    <dbReference type="NCBI Taxonomy" id="2975636"/>
    <lineage>
        <taxon>Bacteria</taxon>
        <taxon>Bacillati</taxon>
        <taxon>Actinomycetota</taxon>
        <taxon>Actinomycetes</taxon>
        <taxon>Kitasatosporales</taxon>
        <taxon>Streptomycetaceae</taxon>
        <taxon>Streptomyces</taxon>
    </lineage>
</organism>